<proteinExistence type="predicted"/>
<feature type="compositionally biased region" description="Basic residues" evidence="1">
    <location>
        <begin position="90"/>
        <end position="107"/>
    </location>
</feature>
<organism evidence="2">
    <name type="scientific">Setaria italica</name>
    <name type="common">Foxtail millet</name>
    <name type="synonym">Panicum italicum</name>
    <dbReference type="NCBI Taxonomy" id="4555"/>
    <lineage>
        <taxon>Eukaryota</taxon>
        <taxon>Viridiplantae</taxon>
        <taxon>Streptophyta</taxon>
        <taxon>Embryophyta</taxon>
        <taxon>Tracheophyta</taxon>
        <taxon>Spermatophyta</taxon>
        <taxon>Magnoliopsida</taxon>
        <taxon>Liliopsida</taxon>
        <taxon>Poales</taxon>
        <taxon>Poaceae</taxon>
        <taxon>PACMAD clade</taxon>
        <taxon>Panicoideae</taxon>
        <taxon>Panicodae</taxon>
        <taxon>Paniceae</taxon>
        <taxon>Cenchrinae</taxon>
        <taxon>Setaria</taxon>
    </lineage>
</organism>
<dbReference type="AlphaFoldDB" id="A0A368QW35"/>
<name>A0A368QW35_SETIT</name>
<reference evidence="2" key="2">
    <citation type="submission" date="2015-07" db="EMBL/GenBank/DDBJ databases">
        <authorList>
            <person name="Noorani M."/>
        </authorList>
    </citation>
    <scope>NUCLEOTIDE SEQUENCE</scope>
    <source>
        <strain evidence="2">Yugu1</strain>
    </source>
</reference>
<evidence type="ECO:0000256" key="1">
    <source>
        <dbReference type="SAM" id="MobiDB-lite"/>
    </source>
</evidence>
<evidence type="ECO:0000313" key="2">
    <source>
        <dbReference type="EMBL" id="RCV22103.1"/>
    </source>
</evidence>
<sequence>MDAEEKMRLRDELRAANAKAAEDAIKIAKLEGQLLEAKDFNSKFMDLRQVHGLGGAGEGGVHGGGRETPGGAHRGGRETPSGGREAQSRPRPRRSMRPTSHAPRRSC</sequence>
<feature type="region of interest" description="Disordered" evidence="1">
    <location>
        <begin position="51"/>
        <end position="107"/>
    </location>
</feature>
<feature type="compositionally biased region" description="Gly residues" evidence="1">
    <location>
        <begin position="52"/>
        <end position="68"/>
    </location>
</feature>
<reference evidence="2" key="1">
    <citation type="journal article" date="2012" name="Nat. Biotechnol.">
        <title>Reference genome sequence of the model plant Setaria.</title>
        <authorList>
            <person name="Bennetzen J.L."/>
            <person name="Schmutz J."/>
            <person name="Wang H."/>
            <person name="Percifield R."/>
            <person name="Hawkins J."/>
            <person name="Pontaroli A.C."/>
            <person name="Estep M."/>
            <person name="Feng L."/>
            <person name="Vaughn J.N."/>
            <person name="Grimwood J."/>
            <person name="Jenkins J."/>
            <person name="Barry K."/>
            <person name="Lindquist E."/>
            <person name="Hellsten U."/>
            <person name="Deshpande S."/>
            <person name="Wang X."/>
            <person name="Wu X."/>
            <person name="Mitros T."/>
            <person name="Triplett J."/>
            <person name="Yang X."/>
            <person name="Ye C.Y."/>
            <person name="Mauro-Herrera M."/>
            <person name="Wang L."/>
            <person name="Li P."/>
            <person name="Sharma M."/>
            <person name="Sharma R."/>
            <person name="Ronald P.C."/>
            <person name="Panaud O."/>
            <person name="Kellogg E.A."/>
            <person name="Brutnell T.P."/>
            <person name="Doust A.N."/>
            <person name="Tuskan G.A."/>
            <person name="Rokhsar D."/>
            <person name="Devos K.M."/>
        </authorList>
    </citation>
    <scope>NUCLEOTIDE SEQUENCE [LARGE SCALE GENOMIC DNA]</scope>
    <source>
        <strain evidence="2">Yugu1</strain>
    </source>
</reference>
<protein>
    <submittedName>
        <fullName evidence="2">Uncharacterized protein</fullName>
    </submittedName>
</protein>
<dbReference type="EMBL" id="CM003531">
    <property type="protein sequence ID" value="RCV22103.1"/>
    <property type="molecule type" value="Genomic_DNA"/>
</dbReference>
<gene>
    <name evidence="2" type="ORF">SETIT_4G193500v2</name>
</gene>
<accession>A0A368QW35</accession>